<reference evidence="1 2" key="1">
    <citation type="submission" date="2020-04" db="EMBL/GenBank/DDBJ databases">
        <title>Thermobifida alba genome sequencing and assembly.</title>
        <authorList>
            <person name="Luzics S."/>
            <person name="Horvath B."/>
            <person name="Nagy I."/>
            <person name="Toth A."/>
            <person name="Nagy I."/>
            <person name="Kukolya J."/>
        </authorList>
    </citation>
    <scope>NUCLEOTIDE SEQUENCE [LARGE SCALE GENOMIC DNA]</scope>
    <source>
        <strain evidence="1 2">DSM 43795</strain>
    </source>
</reference>
<protein>
    <recommendedName>
        <fullName evidence="3">Transcriptional regulator</fullName>
    </recommendedName>
</protein>
<sequence>MNARSREHRRTADAARRLAGHELRILLIVAAAAETHPGGMTDALTRLAKFDFLVRHPAFAAEALDGLSPDDPRLHLSEDDAPRREDRFLLPYHYGPWDERYLPVVGALIGRDLLTARPVSLSQISRDLVLLPTPSGRTLAEESARSTVWRAVADRCTAVIDAAGSLSAEQLTALIATHLPWSGTHPLGEANR</sequence>
<dbReference type="EMBL" id="CP051627">
    <property type="protein sequence ID" value="UPT23231.1"/>
    <property type="molecule type" value="Genomic_DNA"/>
</dbReference>
<keyword evidence="2" id="KW-1185">Reference proteome</keyword>
<proteinExistence type="predicted"/>
<dbReference type="RefSeq" id="WP_248591757.1">
    <property type="nucleotide sequence ID" value="NZ_BAABEB010000018.1"/>
</dbReference>
<dbReference type="Proteomes" id="UP000832041">
    <property type="component" value="Chromosome"/>
</dbReference>
<accession>A0ABY4L6E9</accession>
<evidence type="ECO:0000313" key="1">
    <source>
        <dbReference type="EMBL" id="UPT23231.1"/>
    </source>
</evidence>
<evidence type="ECO:0008006" key="3">
    <source>
        <dbReference type="Google" id="ProtNLM"/>
    </source>
</evidence>
<gene>
    <name evidence="1" type="ORF">FOF52_21665</name>
</gene>
<name>A0ABY4L6E9_THEAE</name>
<organism evidence="1 2">
    <name type="scientific">Thermobifida alba</name>
    <name type="common">Thermomonospora alba</name>
    <dbReference type="NCBI Taxonomy" id="53522"/>
    <lineage>
        <taxon>Bacteria</taxon>
        <taxon>Bacillati</taxon>
        <taxon>Actinomycetota</taxon>
        <taxon>Actinomycetes</taxon>
        <taxon>Streptosporangiales</taxon>
        <taxon>Nocardiopsidaceae</taxon>
        <taxon>Thermobifida</taxon>
    </lineage>
</organism>
<evidence type="ECO:0000313" key="2">
    <source>
        <dbReference type="Proteomes" id="UP000832041"/>
    </source>
</evidence>